<organism evidence="3 4">
    <name type="scientific">Undibacterium arcticum</name>
    <dbReference type="NCBI Taxonomy" id="1762892"/>
    <lineage>
        <taxon>Bacteria</taxon>
        <taxon>Pseudomonadati</taxon>
        <taxon>Pseudomonadota</taxon>
        <taxon>Betaproteobacteria</taxon>
        <taxon>Burkholderiales</taxon>
        <taxon>Oxalobacteraceae</taxon>
        <taxon>Undibacterium</taxon>
    </lineage>
</organism>
<sequence length="279" mass="28449">MRRYLLSVLGLLSFLIGLGAAPSALATTTTLTFDEYPDGTTLTTQYQGVGVTISGAAVSNALATPWPANTGANVAFAQTGLMTFTLNSTITGAIQTVSAYVSGDTSVGIYAYDVGGVLIGQSVTPGATNNLLVSVASSGNPIARVAIHDGGSSFAIDTLTFATTVVSNVKPVADAGDKQKARIGSLVTLDGSRSVDPDHQPQPLAYHWTQTFGPSVALSGATTVRPTFTPLTQGNYVFSLVVNDGQANSNTATVKVTASKNGNLSAAEVSGILVNPFGK</sequence>
<dbReference type="EMBL" id="JBHRTP010000077">
    <property type="protein sequence ID" value="MFC3110363.1"/>
    <property type="molecule type" value="Genomic_DNA"/>
</dbReference>
<dbReference type="InterPro" id="IPR022409">
    <property type="entry name" value="PKD/Chitinase_dom"/>
</dbReference>
<comment type="caution">
    <text evidence="3">The sequence shown here is derived from an EMBL/GenBank/DDBJ whole genome shotgun (WGS) entry which is preliminary data.</text>
</comment>
<dbReference type="Proteomes" id="UP001595530">
    <property type="component" value="Unassembled WGS sequence"/>
</dbReference>
<gene>
    <name evidence="3" type="ORF">ACFOFO_20755</name>
</gene>
<name>A0ABV7F5H8_9BURK</name>
<feature type="signal peptide" evidence="1">
    <location>
        <begin position="1"/>
        <end position="26"/>
    </location>
</feature>
<dbReference type="SUPFAM" id="SSF49299">
    <property type="entry name" value="PKD domain"/>
    <property type="match status" value="1"/>
</dbReference>
<protein>
    <submittedName>
        <fullName evidence="3">PKD domain-containing protein</fullName>
    </submittedName>
</protein>
<proteinExistence type="predicted"/>
<dbReference type="InterPro" id="IPR013783">
    <property type="entry name" value="Ig-like_fold"/>
</dbReference>
<dbReference type="Gene3D" id="2.60.40.10">
    <property type="entry name" value="Immunoglobulins"/>
    <property type="match status" value="1"/>
</dbReference>
<feature type="domain" description="PKD/Chitinase" evidence="2">
    <location>
        <begin position="172"/>
        <end position="261"/>
    </location>
</feature>
<dbReference type="Pfam" id="PF22352">
    <property type="entry name" value="K319L-like_PKD"/>
    <property type="match status" value="1"/>
</dbReference>
<evidence type="ECO:0000313" key="4">
    <source>
        <dbReference type="Proteomes" id="UP001595530"/>
    </source>
</evidence>
<dbReference type="InterPro" id="IPR035986">
    <property type="entry name" value="PKD_dom_sf"/>
</dbReference>
<keyword evidence="1" id="KW-0732">Signal</keyword>
<reference evidence="4" key="1">
    <citation type="journal article" date="2019" name="Int. J. Syst. Evol. Microbiol.">
        <title>The Global Catalogue of Microorganisms (GCM) 10K type strain sequencing project: providing services to taxonomists for standard genome sequencing and annotation.</title>
        <authorList>
            <consortium name="The Broad Institute Genomics Platform"/>
            <consortium name="The Broad Institute Genome Sequencing Center for Infectious Disease"/>
            <person name="Wu L."/>
            <person name="Ma J."/>
        </authorList>
    </citation>
    <scope>NUCLEOTIDE SEQUENCE [LARGE SCALE GENOMIC DNA]</scope>
    <source>
        <strain evidence="4">KCTC 42986</strain>
    </source>
</reference>
<dbReference type="CDD" id="cd00146">
    <property type="entry name" value="PKD"/>
    <property type="match status" value="1"/>
</dbReference>
<accession>A0ABV7F5H8</accession>
<evidence type="ECO:0000313" key="3">
    <source>
        <dbReference type="EMBL" id="MFC3110363.1"/>
    </source>
</evidence>
<evidence type="ECO:0000256" key="1">
    <source>
        <dbReference type="SAM" id="SignalP"/>
    </source>
</evidence>
<feature type="chain" id="PRO_5047381031" evidence="1">
    <location>
        <begin position="27"/>
        <end position="279"/>
    </location>
</feature>
<evidence type="ECO:0000259" key="2">
    <source>
        <dbReference type="SMART" id="SM00089"/>
    </source>
</evidence>
<dbReference type="RefSeq" id="WP_390332703.1">
    <property type="nucleotide sequence ID" value="NZ_JBHRTP010000077.1"/>
</dbReference>
<dbReference type="SMART" id="SM00089">
    <property type="entry name" value="PKD"/>
    <property type="match status" value="1"/>
</dbReference>
<keyword evidence="4" id="KW-1185">Reference proteome</keyword>